<sequence>MHKVLKDAVDLLKMPDGTRRRAVNSIINKKYSEYAGVNKHEFNSVLKKMGKSKNDLTNYENLAVKKLLKNSNLRDITKEEVSNASEQLKKDIDMQAKFKIGTDWFKEPAKTILSSNATQAEKNHAKKQLAMRTSIAAVGAIAAGQVMHDLDSEDTLLGQLGYSSKDAMKFAIDRIAKL</sequence>
<reference evidence="1 2" key="1">
    <citation type="submission" date="2013-02" db="EMBL/GenBank/DDBJ databases">
        <title>Genome sequence of Clostridium saccharoperbutylacetonicum N1-4(HMT).</title>
        <authorList>
            <person name="Poehlein A."/>
            <person name="Daniel R."/>
        </authorList>
    </citation>
    <scope>NUCLEOTIDE SEQUENCE [LARGE SCALE GENOMIC DNA]</scope>
    <source>
        <strain evidence="2">N1-4(HMT)</strain>
        <plasmid evidence="2">Plasmid Csp_135p</plasmid>
    </source>
</reference>
<evidence type="ECO:0000313" key="1">
    <source>
        <dbReference type="EMBL" id="AGF59572.1"/>
    </source>
</evidence>
<dbReference type="HOGENOM" id="CLU_1508106_0_0_9"/>
<dbReference type="EMBL" id="CP004122">
    <property type="protein sequence ID" value="AGF59572.1"/>
    <property type="molecule type" value="Genomic_DNA"/>
</dbReference>
<keyword evidence="1" id="KW-0614">Plasmid</keyword>
<organism evidence="1 2">
    <name type="scientific">Clostridium saccharoperbutylacetonicum N1-4(HMT)</name>
    <dbReference type="NCBI Taxonomy" id="931276"/>
    <lineage>
        <taxon>Bacteria</taxon>
        <taxon>Bacillati</taxon>
        <taxon>Bacillota</taxon>
        <taxon>Clostridia</taxon>
        <taxon>Eubacteriales</taxon>
        <taxon>Clostridiaceae</taxon>
        <taxon>Clostridium</taxon>
    </lineage>
</organism>
<keyword evidence="2" id="KW-1185">Reference proteome</keyword>
<name>M1N896_9CLOT</name>
<dbReference type="Proteomes" id="UP000011728">
    <property type="component" value="Plasmid Csp_135p"/>
</dbReference>
<accession>M1N896</accession>
<dbReference type="AlphaFoldDB" id="M1N896"/>
<dbReference type="RefSeq" id="WP_015395879.1">
    <property type="nucleotide sequence ID" value="NC_020292.1"/>
</dbReference>
<dbReference type="KEGG" id="csr:Cspa_135p00120"/>
<dbReference type="PATRIC" id="fig|931276.5.peg.5897"/>
<evidence type="ECO:0000313" key="2">
    <source>
        <dbReference type="Proteomes" id="UP000011728"/>
    </source>
</evidence>
<proteinExistence type="predicted"/>
<geneLocation type="plasmid" evidence="1 2">
    <name>Csp_135p</name>
</geneLocation>
<gene>
    <name evidence="1" type="ORF">Cspa_135p00120</name>
</gene>
<protein>
    <submittedName>
        <fullName evidence="1">Uncharacterized protein</fullName>
    </submittedName>
</protein>